<dbReference type="PANTHER" id="PTHR31907">
    <property type="entry name" value="MLP-LIKE PROTEIN 423"/>
    <property type="match status" value="1"/>
</dbReference>
<feature type="domain" description="Bet v I/Major latex protein" evidence="1">
    <location>
        <begin position="140"/>
        <end position="269"/>
    </location>
</feature>
<reference evidence="2" key="1">
    <citation type="submission" date="2020-09" db="EMBL/GenBank/DDBJ databases">
        <title>De no assembly of potato wild relative species, Solanum commersonii.</title>
        <authorList>
            <person name="Cho K."/>
        </authorList>
    </citation>
    <scope>NUCLEOTIDE SEQUENCE</scope>
    <source>
        <strain evidence="2">LZ3.2</strain>
        <tissue evidence="2">Leaf</tissue>
    </source>
</reference>
<keyword evidence="3" id="KW-1185">Reference proteome</keyword>
<gene>
    <name evidence="2" type="ORF">H5410_064100</name>
</gene>
<dbReference type="SUPFAM" id="SSF55961">
    <property type="entry name" value="Bet v1-like"/>
    <property type="match status" value="2"/>
</dbReference>
<organism evidence="2 3">
    <name type="scientific">Solanum commersonii</name>
    <name type="common">Commerson's wild potato</name>
    <name type="synonym">Commerson's nightshade</name>
    <dbReference type="NCBI Taxonomy" id="4109"/>
    <lineage>
        <taxon>Eukaryota</taxon>
        <taxon>Viridiplantae</taxon>
        <taxon>Streptophyta</taxon>
        <taxon>Embryophyta</taxon>
        <taxon>Tracheophyta</taxon>
        <taxon>Spermatophyta</taxon>
        <taxon>Magnoliopsida</taxon>
        <taxon>eudicotyledons</taxon>
        <taxon>Gunneridae</taxon>
        <taxon>Pentapetalae</taxon>
        <taxon>asterids</taxon>
        <taxon>lamiids</taxon>
        <taxon>Solanales</taxon>
        <taxon>Solanaceae</taxon>
        <taxon>Solanoideae</taxon>
        <taxon>Solaneae</taxon>
        <taxon>Solanum</taxon>
    </lineage>
</organism>
<evidence type="ECO:0000313" key="2">
    <source>
        <dbReference type="EMBL" id="KAG5568882.1"/>
    </source>
</evidence>
<sequence length="269" mass="30903">MYNIIRRNMGLKGKLIASLEVKCGGHSVHDMFHTNTHHICNISPLVNHFEIHEGEILKVGEVVSWKYIEDGKEKLLKEVIEAIDHHEKSITWKVIGGDVLELYNSFTIIISNEHEWTTTTLVYEKKNENTPEPLALLGAKLVASVEVKCEGHSIHDLYHTNTYHIRNISSVVNHVEIHEGEIFKVGAVVSWKYIEVIEAIDHHEKSITWKVIGGNVLELYNSFTIITFSEHEWATTKLIYEKKNEDTQTLALGCFHRVTKHVEDHLLMK</sequence>
<comment type="caution">
    <text evidence="2">The sequence shown here is derived from an EMBL/GenBank/DDBJ whole genome shotgun (WGS) entry which is preliminary data.</text>
</comment>
<accession>A0A9J5W0F0</accession>
<evidence type="ECO:0000259" key="1">
    <source>
        <dbReference type="SMART" id="SM01037"/>
    </source>
</evidence>
<dbReference type="Proteomes" id="UP000824120">
    <property type="component" value="Unassembled WGS sequence"/>
</dbReference>
<dbReference type="OrthoDB" id="1072116at2759"/>
<dbReference type="InterPro" id="IPR051761">
    <property type="entry name" value="MLP-like_ligand-binding"/>
</dbReference>
<dbReference type="Pfam" id="PF00407">
    <property type="entry name" value="Bet_v_1"/>
    <property type="match status" value="2"/>
</dbReference>
<name>A0A9J5W0F0_SOLCO</name>
<dbReference type="InterPro" id="IPR000916">
    <property type="entry name" value="Bet_v_I/MLP"/>
</dbReference>
<dbReference type="SMART" id="SM01037">
    <property type="entry name" value="Bet_v_1"/>
    <property type="match status" value="2"/>
</dbReference>
<dbReference type="GO" id="GO:0006952">
    <property type="term" value="P:defense response"/>
    <property type="evidence" value="ECO:0007669"/>
    <property type="project" value="InterPro"/>
</dbReference>
<proteinExistence type="predicted"/>
<evidence type="ECO:0000313" key="3">
    <source>
        <dbReference type="Proteomes" id="UP000824120"/>
    </source>
</evidence>
<dbReference type="AlphaFoldDB" id="A0A9J5W0F0"/>
<protein>
    <recommendedName>
        <fullName evidence="1">Bet v I/Major latex protein domain-containing protein</fullName>
    </recommendedName>
</protein>
<dbReference type="InterPro" id="IPR023393">
    <property type="entry name" value="START-like_dom_sf"/>
</dbReference>
<feature type="domain" description="Bet v I/Major latex protein" evidence="1">
    <location>
        <begin position="10"/>
        <end position="139"/>
    </location>
</feature>
<dbReference type="EMBL" id="JACXVP010000026">
    <property type="protein sequence ID" value="KAG5568882.1"/>
    <property type="molecule type" value="Genomic_DNA"/>
</dbReference>
<dbReference type="Gene3D" id="3.30.530.20">
    <property type="match status" value="2"/>
</dbReference>